<protein>
    <recommendedName>
        <fullName evidence="1">WYL domain-containing protein</fullName>
    </recommendedName>
</protein>
<organism evidence="2">
    <name type="scientific">viral metagenome</name>
    <dbReference type="NCBI Taxonomy" id="1070528"/>
    <lineage>
        <taxon>unclassified sequences</taxon>
        <taxon>metagenomes</taxon>
        <taxon>organismal metagenomes</taxon>
    </lineage>
</organism>
<feature type="domain" description="WYL" evidence="1">
    <location>
        <begin position="4"/>
        <end position="72"/>
    </location>
</feature>
<dbReference type="EMBL" id="MN740042">
    <property type="protein sequence ID" value="QHT85534.1"/>
    <property type="molecule type" value="Genomic_DNA"/>
</dbReference>
<dbReference type="AlphaFoldDB" id="A0A6C0HY73"/>
<proteinExistence type="predicted"/>
<reference evidence="2" key="1">
    <citation type="journal article" date="2020" name="Nature">
        <title>Giant virus diversity and host interactions through global metagenomics.</title>
        <authorList>
            <person name="Schulz F."/>
            <person name="Roux S."/>
            <person name="Paez-Espino D."/>
            <person name="Jungbluth S."/>
            <person name="Walsh D.A."/>
            <person name="Denef V.J."/>
            <person name="McMahon K.D."/>
            <person name="Konstantinidis K.T."/>
            <person name="Eloe-Fadrosh E.A."/>
            <person name="Kyrpides N.C."/>
            <person name="Woyke T."/>
        </authorList>
    </citation>
    <scope>NUCLEOTIDE SEQUENCE</scope>
    <source>
        <strain evidence="2">GVMAG-M-3300023184-17</strain>
    </source>
</reference>
<evidence type="ECO:0000259" key="1">
    <source>
        <dbReference type="Pfam" id="PF13280"/>
    </source>
</evidence>
<evidence type="ECO:0000313" key="2">
    <source>
        <dbReference type="EMBL" id="QHT85534.1"/>
    </source>
</evidence>
<dbReference type="Pfam" id="PF13280">
    <property type="entry name" value="WYL"/>
    <property type="match status" value="1"/>
</dbReference>
<dbReference type="InterPro" id="IPR026881">
    <property type="entry name" value="WYL_dom"/>
</dbReference>
<sequence length="92" mass="11127">MEMCEAIQGRHPISFHYENEKKGKRTVHAYAFGKTRANHDAIRAYLKHGVSYSKDEPPWRLYRLDRMRNVRVHKKTFRKRPYHGDKSLRIRC</sequence>
<accession>A0A6C0HY73</accession>
<name>A0A6C0HY73_9ZZZZ</name>